<dbReference type="Pfam" id="PF04134">
    <property type="entry name" value="DCC1-like"/>
    <property type="match status" value="1"/>
</dbReference>
<dbReference type="EMBL" id="JMFG01000004">
    <property type="protein sequence ID" value="KDA54802.1"/>
    <property type="molecule type" value="Genomic_DNA"/>
</dbReference>
<evidence type="ECO:0000313" key="1">
    <source>
        <dbReference type="EMBL" id="KDA54802.1"/>
    </source>
</evidence>
<evidence type="ECO:0000313" key="2">
    <source>
        <dbReference type="Proteomes" id="UP000027284"/>
    </source>
</evidence>
<comment type="caution">
    <text evidence="1">The sequence shown here is derived from an EMBL/GenBank/DDBJ whole genome shotgun (WGS) entry which is preliminary data.</text>
</comment>
<proteinExistence type="predicted"/>
<dbReference type="Proteomes" id="UP000027284">
    <property type="component" value="Unassembled WGS sequence"/>
</dbReference>
<dbReference type="RefSeq" id="WP_038046695.1">
    <property type="nucleotide sequence ID" value="NZ_JMFG01000004.1"/>
</dbReference>
<evidence type="ECO:0008006" key="3">
    <source>
        <dbReference type="Google" id="ProtNLM"/>
    </source>
</evidence>
<accession>A0A062XQB3</accession>
<gene>
    <name evidence="1" type="ORF">EG19_09135</name>
</gene>
<dbReference type="AlphaFoldDB" id="A0A062XQB3"/>
<dbReference type="GO" id="GO:0015035">
    <property type="term" value="F:protein-disulfide reductase activity"/>
    <property type="evidence" value="ECO:0007669"/>
    <property type="project" value="InterPro"/>
</dbReference>
<name>A0A062XQB3_9BACT</name>
<dbReference type="STRING" id="1312852.EG19_09135"/>
<reference evidence="1 2" key="1">
    <citation type="submission" date="2014-04" db="EMBL/GenBank/DDBJ databases">
        <title>The Genome Sequence of Thermoanaerobaculum aquaticum MP-01, The First Cultivated Group 23 Acidobacterium.</title>
        <authorList>
            <person name="Stamps B.W."/>
            <person name="Losey N.A."/>
            <person name="Lawson P.A."/>
            <person name="Stevenson B.S."/>
        </authorList>
    </citation>
    <scope>NUCLEOTIDE SEQUENCE [LARGE SCALE GENOMIC DNA]</scope>
    <source>
        <strain evidence="1 2">MP-01</strain>
    </source>
</reference>
<dbReference type="OrthoDB" id="9785438at2"/>
<protein>
    <recommendedName>
        <fullName evidence="3">DUF393 domain-containing protein</fullName>
    </recommendedName>
</protein>
<sequence>MRYSAEEQASSWQVVFDGSCTLCRVSSQFLAKKLAGLPVVFVDGHAAGLSAREFTEMRVCTPEGEELRGFPAVVRLLALRGRWPWLWKALLRPPFLTIGNWGYRLVARFRHRLFSR</sequence>
<dbReference type="InterPro" id="IPR007263">
    <property type="entry name" value="DCC1-like"/>
</dbReference>
<keyword evidence="2" id="KW-1185">Reference proteome</keyword>
<organism evidence="1 2">
    <name type="scientific">Thermoanaerobaculum aquaticum</name>
    <dbReference type="NCBI Taxonomy" id="1312852"/>
    <lineage>
        <taxon>Bacteria</taxon>
        <taxon>Pseudomonadati</taxon>
        <taxon>Acidobacteriota</taxon>
        <taxon>Thermoanaerobaculia</taxon>
        <taxon>Thermoanaerobaculales</taxon>
        <taxon>Thermoanaerobaculaceae</taxon>
        <taxon>Thermoanaerobaculum</taxon>
    </lineage>
</organism>